<sequence>MAVAPRALRSAACAPRPARRYVAPAAGAPAQGAGRGQGSRREAGGVAPRGPDGRGTSARRASGPRLEVPSRAASSSRSSKRVPALSAKESVLRARCMAQAMRRKPDVDLAVEAFGTELLIRRDELAMGETIGSGSVAEVFRGWLRGREVAVKRAPVSQAMDVINMRELNVMARCQHPNLVRLLGFCHGGPTFDLVLELCRGGTMFGLLHLSDHQVSLRQQLKLAEDIAEGMAYLHGQGIMHRDLKSLNVLLHEPVTSLQDVPLAKVADFGMARARGASARQTTGAWPEARVLRSSSMPAAMKDAALPRLDEAVSHCHSGESSRHSACSPSSSPRCATKTLAQGCSAGREGTAGLRRQSCPVVPIRCHDGEWTMPNPPQLSQAIGLELPGGSRHAASMPSRIGGAPSVSLNGMRIGARGTPDHGSPEPSEFSRSCSSFSSSRSGSNHSSSRHSRAADGDIPPPWPSPAAASRRALVVSPASDVALGPEGAVGARDLSHSAVHNQHILRGGSSGGQHHRWARASSACSEASNYTSSSRLTCRIGTLQWMSPELLLSSSNYTAKVDVYAYGMLVYEILFCEPPFADFEPDEVESAILAGDRPDTDFEDADVPEQLLRLMRACWHQDAARRPSFDALVGALAAFRRHDLEALDMLLAA</sequence>
<evidence type="ECO:0000256" key="4">
    <source>
        <dbReference type="ARBA" id="ARBA00022840"/>
    </source>
</evidence>
<name>A0ABN9VVG2_9DINO</name>
<dbReference type="PROSITE" id="PS50011">
    <property type="entry name" value="PROTEIN_KINASE_DOM"/>
    <property type="match status" value="1"/>
</dbReference>
<protein>
    <recommendedName>
        <fullName evidence="6">Protein kinase domain-containing protein</fullName>
    </recommendedName>
</protein>
<dbReference type="EMBL" id="CAUYUJ010017593">
    <property type="protein sequence ID" value="CAK0876054.1"/>
    <property type="molecule type" value="Genomic_DNA"/>
</dbReference>
<keyword evidence="1" id="KW-0808">Transferase</keyword>
<feature type="compositionally biased region" description="Low complexity" evidence="5">
    <location>
        <begin position="425"/>
        <end position="447"/>
    </location>
</feature>
<evidence type="ECO:0000259" key="6">
    <source>
        <dbReference type="PROSITE" id="PS50011"/>
    </source>
</evidence>
<dbReference type="Pfam" id="PF07714">
    <property type="entry name" value="PK_Tyr_Ser-Thr"/>
    <property type="match status" value="2"/>
</dbReference>
<dbReference type="SMART" id="SM00220">
    <property type="entry name" value="S_TKc"/>
    <property type="match status" value="1"/>
</dbReference>
<gene>
    <name evidence="7" type="ORF">PCOR1329_LOCUS60571</name>
</gene>
<evidence type="ECO:0000256" key="1">
    <source>
        <dbReference type="ARBA" id="ARBA00022679"/>
    </source>
</evidence>
<feature type="compositionally biased region" description="Low complexity" evidence="5">
    <location>
        <begin position="1"/>
        <end position="32"/>
    </location>
</feature>
<evidence type="ECO:0000256" key="3">
    <source>
        <dbReference type="ARBA" id="ARBA00022777"/>
    </source>
</evidence>
<comment type="caution">
    <text evidence="7">The sequence shown here is derived from an EMBL/GenBank/DDBJ whole genome shotgun (WGS) entry which is preliminary data.</text>
</comment>
<dbReference type="Proteomes" id="UP001189429">
    <property type="component" value="Unassembled WGS sequence"/>
</dbReference>
<dbReference type="PANTHER" id="PTHR44329">
    <property type="entry name" value="SERINE/THREONINE-PROTEIN KINASE TNNI3K-RELATED"/>
    <property type="match status" value="1"/>
</dbReference>
<reference evidence="7" key="1">
    <citation type="submission" date="2023-10" db="EMBL/GenBank/DDBJ databases">
        <authorList>
            <person name="Chen Y."/>
            <person name="Shah S."/>
            <person name="Dougan E. K."/>
            <person name="Thang M."/>
            <person name="Chan C."/>
        </authorList>
    </citation>
    <scope>NUCLEOTIDE SEQUENCE [LARGE SCALE GENOMIC DNA]</scope>
</reference>
<dbReference type="SUPFAM" id="SSF56112">
    <property type="entry name" value="Protein kinase-like (PK-like)"/>
    <property type="match status" value="1"/>
</dbReference>
<evidence type="ECO:0000256" key="5">
    <source>
        <dbReference type="SAM" id="MobiDB-lite"/>
    </source>
</evidence>
<dbReference type="InterPro" id="IPR051681">
    <property type="entry name" value="Ser/Thr_Kinases-Pseudokinases"/>
</dbReference>
<accession>A0ABN9VVG2</accession>
<proteinExistence type="predicted"/>
<evidence type="ECO:0000256" key="2">
    <source>
        <dbReference type="ARBA" id="ARBA00022741"/>
    </source>
</evidence>
<dbReference type="InterPro" id="IPR008271">
    <property type="entry name" value="Ser/Thr_kinase_AS"/>
</dbReference>
<dbReference type="InterPro" id="IPR001245">
    <property type="entry name" value="Ser-Thr/Tyr_kinase_cat_dom"/>
</dbReference>
<organism evidence="7 8">
    <name type="scientific">Prorocentrum cordatum</name>
    <dbReference type="NCBI Taxonomy" id="2364126"/>
    <lineage>
        <taxon>Eukaryota</taxon>
        <taxon>Sar</taxon>
        <taxon>Alveolata</taxon>
        <taxon>Dinophyceae</taxon>
        <taxon>Prorocentrales</taxon>
        <taxon>Prorocentraceae</taxon>
        <taxon>Prorocentrum</taxon>
    </lineage>
</organism>
<keyword evidence="2" id="KW-0547">Nucleotide-binding</keyword>
<keyword evidence="3" id="KW-0418">Kinase</keyword>
<dbReference type="PROSITE" id="PS00108">
    <property type="entry name" value="PROTEIN_KINASE_ST"/>
    <property type="match status" value="1"/>
</dbReference>
<dbReference type="PANTHER" id="PTHR44329:SF288">
    <property type="entry name" value="MITOGEN-ACTIVATED PROTEIN KINASE KINASE KINASE 20"/>
    <property type="match status" value="1"/>
</dbReference>
<feature type="region of interest" description="Disordered" evidence="5">
    <location>
        <begin position="372"/>
        <end position="467"/>
    </location>
</feature>
<dbReference type="Gene3D" id="1.10.510.10">
    <property type="entry name" value="Transferase(Phosphotransferase) domain 1"/>
    <property type="match status" value="2"/>
</dbReference>
<dbReference type="InterPro" id="IPR000719">
    <property type="entry name" value="Prot_kinase_dom"/>
</dbReference>
<evidence type="ECO:0000313" key="8">
    <source>
        <dbReference type="Proteomes" id="UP001189429"/>
    </source>
</evidence>
<feature type="region of interest" description="Disordered" evidence="5">
    <location>
        <begin position="1"/>
        <end position="86"/>
    </location>
</feature>
<evidence type="ECO:0000313" key="7">
    <source>
        <dbReference type="EMBL" id="CAK0876054.1"/>
    </source>
</evidence>
<keyword evidence="8" id="KW-1185">Reference proteome</keyword>
<dbReference type="InterPro" id="IPR011009">
    <property type="entry name" value="Kinase-like_dom_sf"/>
</dbReference>
<keyword evidence="4" id="KW-0067">ATP-binding</keyword>
<feature type="domain" description="Protein kinase" evidence="6">
    <location>
        <begin position="125"/>
        <end position="640"/>
    </location>
</feature>